<sequence>MYYVYILKWKNKHYIGYTNDIQRRLSEHKRWWSMTTKIMKEFVLLWYFEKNTKEDAQKLEKMIKRDWHIQHRLNHPTFKKYN</sequence>
<dbReference type="Gene3D" id="3.40.1440.10">
    <property type="entry name" value="GIY-YIG endonuclease"/>
    <property type="match status" value="1"/>
</dbReference>
<dbReference type="EMBL" id="AMFJ01036128">
    <property type="protein sequence ID" value="EKD25073.1"/>
    <property type="molecule type" value="Genomic_DNA"/>
</dbReference>
<dbReference type="Pfam" id="PF01541">
    <property type="entry name" value="GIY-YIG"/>
    <property type="match status" value="1"/>
</dbReference>
<proteinExistence type="predicted"/>
<gene>
    <name evidence="2" type="ORF">ACD_80C00121G0001</name>
</gene>
<dbReference type="InterPro" id="IPR000305">
    <property type="entry name" value="GIY-YIG_endonuc"/>
</dbReference>
<dbReference type="SUPFAM" id="SSF82771">
    <property type="entry name" value="GIY-YIG endonuclease"/>
    <property type="match status" value="1"/>
</dbReference>
<evidence type="ECO:0000313" key="2">
    <source>
        <dbReference type="EMBL" id="EKD25073.1"/>
    </source>
</evidence>
<feature type="domain" description="GIY-YIG" evidence="1">
    <location>
        <begin position="1"/>
        <end position="75"/>
    </location>
</feature>
<organism evidence="2">
    <name type="scientific">uncultured bacterium</name>
    <name type="common">gcode 4</name>
    <dbReference type="NCBI Taxonomy" id="1234023"/>
    <lineage>
        <taxon>Bacteria</taxon>
        <taxon>environmental samples</taxon>
    </lineage>
</organism>
<accession>K1XXI4</accession>
<comment type="caution">
    <text evidence="2">The sequence shown here is derived from an EMBL/GenBank/DDBJ whole genome shotgun (WGS) entry which is preliminary data.</text>
</comment>
<evidence type="ECO:0000259" key="1">
    <source>
        <dbReference type="PROSITE" id="PS50164"/>
    </source>
</evidence>
<dbReference type="AlphaFoldDB" id="K1XXI4"/>
<dbReference type="InterPro" id="IPR035901">
    <property type="entry name" value="GIY-YIG_endonuc_sf"/>
</dbReference>
<protein>
    <recommendedName>
        <fullName evidence="1">GIY-YIG domain-containing protein</fullName>
    </recommendedName>
</protein>
<reference evidence="2" key="1">
    <citation type="journal article" date="2012" name="Science">
        <title>Fermentation, hydrogen, and sulfur metabolism in multiple uncultivated bacterial phyla.</title>
        <authorList>
            <person name="Wrighton K.C."/>
            <person name="Thomas B.C."/>
            <person name="Sharon I."/>
            <person name="Miller C.S."/>
            <person name="Castelle C.J."/>
            <person name="VerBerkmoes N.C."/>
            <person name="Wilkins M.J."/>
            <person name="Hettich R.L."/>
            <person name="Lipton M.S."/>
            <person name="Williams K.H."/>
            <person name="Long P.E."/>
            <person name="Banfield J.F."/>
        </authorList>
    </citation>
    <scope>NUCLEOTIDE SEQUENCE [LARGE SCALE GENOMIC DNA]</scope>
</reference>
<dbReference type="PROSITE" id="PS50164">
    <property type="entry name" value="GIY_YIG"/>
    <property type="match status" value="1"/>
</dbReference>
<name>K1XXI4_9BACT</name>